<evidence type="ECO:0000256" key="1">
    <source>
        <dbReference type="SAM" id="Phobius"/>
    </source>
</evidence>
<keyword evidence="1" id="KW-0472">Membrane</keyword>
<evidence type="ECO:0008006" key="4">
    <source>
        <dbReference type="Google" id="ProtNLM"/>
    </source>
</evidence>
<proteinExistence type="predicted"/>
<dbReference type="Pfam" id="PF08905">
    <property type="entry name" value="DUF1850"/>
    <property type="match status" value="1"/>
</dbReference>
<sequence length="136" mass="14697">MAFLEVAAIRRRVVGLMAICITTAGGLMKIAAASFVLSWTHSVEKIPWQEHWSVTDQGLVLTEARIKGSGAGMEPPEDAVLRNGWYSYHPHIPPRRDIVLAASGKTGGGWTLCAGQTCTDLGKEAEAEPIHIRSCD</sequence>
<comment type="caution">
    <text evidence="2">The sequence shown here is derived from an EMBL/GenBank/DDBJ whole genome shotgun (WGS) entry which is preliminary data.</text>
</comment>
<reference evidence="2 3" key="1">
    <citation type="submission" date="2020-07" db="EMBL/GenBank/DDBJ databases">
        <title>Genomic Encyclopedia of Type Strains, Phase IV (KMG-V): Genome sequencing to study the core and pangenomes of soil and plant-associated prokaryotes.</title>
        <authorList>
            <person name="Whitman W."/>
        </authorList>
    </citation>
    <scope>NUCLEOTIDE SEQUENCE [LARGE SCALE GENOMIC DNA]</scope>
    <source>
        <strain evidence="2 3">RH4WT92</strain>
    </source>
</reference>
<keyword evidence="3" id="KW-1185">Reference proteome</keyword>
<keyword evidence="1" id="KW-0812">Transmembrane</keyword>
<feature type="transmembrane region" description="Helical" evidence="1">
    <location>
        <begin position="12"/>
        <end position="39"/>
    </location>
</feature>
<dbReference type="InterPro" id="IPR015001">
    <property type="entry name" value="DUF1850"/>
</dbReference>
<accession>A0ABR6AU01</accession>
<organism evidence="2 3">
    <name type="scientific">Brucella intermedia</name>
    <dbReference type="NCBI Taxonomy" id="94625"/>
    <lineage>
        <taxon>Bacteria</taxon>
        <taxon>Pseudomonadati</taxon>
        <taxon>Pseudomonadota</taxon>
        <taxon>Alphaproteobacteria</taxon>
        <taxon>Hyphomicrobiales</taxon>
        <taxon>Brucellaceae</taxon>
        <taxon>Brucella/Ochrobactrum group</taxon>
        <taxon>Brucella</taxon>
    </lineage>
</organism>
<gene>
    <name evidence="2" type="ORF">FHW20_003926</name>
</gene>
<name>A0ABR6AU01_9HYPH</name>
<dbReference type="Proteomes" id="UP000578622">
    <property type="component" value="Unassembled WGS sequence"/>
</dbReference>
<evidence type="ECO:0000313" key="3">
    <source>
        <dbReference type="Proteomes" id="UP000578622"/>
    </source>
</evidence>
<protein>
    <recommendedName>
        <fullName evidence="4">DUF1850 domain-containing protein</fullName>
    </recommendedName>
</protein>
<keyword evidence="1" id="KW-1133">Transmembrane helix</keyword>
<evidence type="ECO:0000313" key="2">
    <source>
        <dbReference type="EMBL" id="MBA8852953.1"/>
    </source>
</evidence>
<dbReference type="EMBL" id="JACGXG010000006">
    <property type="protein sequence ID" value="MBA8852953.1"/>
    <property type="molecule type" value="Genomic_DNA"/>
</dbReference>